<accession>A0A975XTZ5</accession>
<dbReference type="AlphaFoldDB" id="A0A975XTZ5"/>
<feature type="coiled-coil region" evidence="1">
    <location>
        <begin position="105"/>
        <end position="139"/>
    </location>
</feature>
<dbReference type="KEGG" id="aiq:Azoinq_10145"/>
<keyword evidence="1" id="KW-0175">Coiled coil</keyword>
<dbReference type="Pfam" id="PF04375">
    <property type="entry name" value="HemX"/>
    <property type="match status" value="1"/>
</dbReference>
<sequence>MQADAPDASSSSPSAAAPASGPEAPRNPAADPAPGATGAPGTPGAGTPLFPPVPPVRAPRHWGPWLVAALVGLALLGWQWGETRYKLHQAQAELAQRVDAADSASKETRGLAKQSQDEVAQLEAKVGALQAKQDEFQSQQASLANLYQDMVRNRDEWTLAEIEQSLTLAAQQLQLAGNVPGAILALQAADARLARSAQPQFLGLRQVLNRDLARLRAAPLADLPGMSVGLETVLGNVDRLPLAFEARPRPTREGAATSAPTWWQRLGTGLWDELKGLVRVQRLDRSEPALLAPEQSAYLRENLKLRLLNARLAMLSRDQWTFRSELKQSEAWLERYFNTQDPGVANALSTVRQLAGTDLMIKLPDLNESLGAVRSVKLGKEAGK</sequence>
<dbReference type="InterPro" id="IPR007470">
    <property type="entry name" value="HemX"/>
</dbReference>
<evidence type="ECO:0000256" key="2">
    <source>
        <dbReference type="SAM" id="MobiDB-lite"/>
    </source>
</evidence>
<dbReference type="Proteomes" id="UP000683428">
    <property type="component" value="Chromosome"/>
</dbReference>
<dbReference type="PANTHER" id="PTHR38043">
    <property type="entry name" value="PROTEIN HEMX"/>
    <property type="match status" value="1"/>
</dbReference>
<organism evidence="3 4">
    <name type="scientific">Azospira inquinata</name>
    <dbReference type="NCBI Taxonomy" id="2785627"/>
    <lineage>
        <taxon>Bacteria</taxon>
        <taxon>Pseudomonadati</taxon>
        <taxon>Pseudomonadota</taxon>
        <taxon>Betaproteobacteria</taxon>
        <taxon>Rhodocyclales</taxon>
        <taxon>Rhodocyclaceae</taxon>
        <taxon>Azospira</taxon>
    </lineage>
</organism>
<dbReference type="EMBL" id="CP064782">
    <property type="protein sequence ID" value="QWT48225.1"/>
    <property type="molecule type" value="Genomic_DNA"/>
</dbReference>
<feature type="region of interest" description="Disordered" evidence="2">
    <location>
        <begin position="1"/>
        <end position="52"/>
    </location>
</feature>
<feature type="compositionally biased region" description="Low complexity" evidence="2">
    <location>
        <begin position="1"/>
        <end position="48"/>
    </location>
</feature>
<keyword evidence="4" id="KW-1185">Reference proteome</keyword>
<protein>
    <submittedName>
        <fullName evidence="3">Uroporphyrinogen-III C-methyltransferase</fullName>
    </submittedName>
</protein>
<evidence type="ECO:0000313" key="4">
    <source>
        <dbReference type="Proteomes" id="UP000683428"/>
    </source>
</evidence>
<evidence type="ECO:0000256" key="1">
    <source>
        <dbReference type="SAM" id="Coils"/>
    </source>
</evidence>
<name>A0A975XTZ5_9RHOO</name>
<reference evidence="3" key="1">
    <citation type="submission" date="2020-11" db="EMBL/GenBank/DDBJ databases">
        <title>Azospira inquinata sp. nov.</title>
        <authorList>
            <person name="Moe W.M."/>
            <person name="Mikes M.C."/>
        </authorList>
    </citation>
    <scope>NUCLEOTIDE SEQUENCE</scope>
    <source>
        <strain evidence="3">Azo-3</strain>
    </source>
</reference>
<dbReference type="PANTHER" id="PTHR38043:SF1">
    <property type="entry name" value="PROTEIN HEMX"/>
    <property type="match status" value="1"/>
</dbReference>
<gene>
    <name evidence="3" type="ORF">Azoinq_10145</name>
</gene>
<evidence type="ECO:0000313" key="3">
    <source>
        <dbReference type="EMBL" id="QWT48225.1"/>
    </source>
</evidence>
<proteinExistence type="predicted"/>
<dbReference type="RefSeq" id="WP_216129434.1">
    <property type="nucleotide sequence ID" value="NZ_CP064782.1"/>
</dbReference>